<name>A0ABR1MHR4_9PEZI</name>
<sequence>MQGCGFLSIHLSSFSLVATVSCTPSFPSTRSSHQPRLLRFGVGWRRRVEMLRRYRLPDKLAIVLALRGCNHPTTTAPITTISTTASQSVCQHA</sequence>
<dbReference type="Proteomes" id="UP001365128">
    <property type="component" value="Unassembled WGS sequence"/>
</dbReference>
<keyword evidence="3" id="KW-1185">Reference proteome</keyword>
<proteinExistence type="predicted"/>
<evidence type="ECO:0000256" key="1">
    <source>
        <dbReference type="SAM" id="SignalP"/>
    </source>
</evidence>
<evidence type="ECO:0000313" key="2">
    <source>
        <dbReference type="EMBL" id="KAK7549958.1"/>
    </source>
</evidence>
<dbReference type="EMBL" id="JBBPDW010000008">
    <property type="protein sequence ID" value="KAK7549958.1"/>
    <property type="molecule type" value="Genomic_DNA"/>
</dbReference>
<accession>A0ABR1MHR4</accession>
<feature type="signal peptide" evidence="1">
    <location>
        <begin position="1"/>
        <end position="22"/>
    </location>
</feature>
<protein>
    <recommendedName>
        <fullName evidence="4">Secreted protein</fullName>
    </recommendedName>
</protein>
<gene>
    <name evidence="2" type="ORF">IWX46DRAFT_436699</name>
</gene>
<evidence type="ECO:0008006" key="4">
    <source>
        <dbReference type="Google" id="ProtNLM"/>
    </source>
</evidence>
<organism evidence="2 3">
    <name type="scientific">Phyllosticta citricarpa</name>
    <dbReference type="NCBI Taxonomy" id="55181"/>
    <lineage>
        <taxon>Eukaryota</taxon>
        <taxon>Fungi</taxon>
        <taxon>Dikarya</taxon>
        <taxon>Ascomycota</taxon>
        <taxon>Pezizomycotina</taxon>
        <taxon>Dothideomycetes</taxon>
        <taxon>Dothideomycetes incertae sedis</taxon>
        <taxon>Botryosphaeriales</taxon>
        <taxon>Phyllostictaceae</taxon>
        <taxon>Phyllosticta</taxon>
    </lineage>
</organism>
<keyword evidence="1" id="KW-0732">Signal</keyword>
<feature type="chain" id="PRO_5045634768" description="Secreted protein" evidence="1">
    <location>
        <begin position="23"/>
        <end position="93"/>
    </location>
</feature>
<evidence type="ECO:0000313" key="3">
    <source>
        <dbReference type="Proteomes" id="UP001365128"/>
    </source>
</evidence>
<reference evidence="2 3" key="1">
    <citation type="submission" date="2024-04" db="EMBL/GenBank/DDBJ databases">
        <title>Phyllosticta paracitricarpa is synonymous to the EU quarantine fungus P. citricarpa based on phylogenomic analyses.</title>
        <authorList>
            <consortium name="Lawrence Berkeley National Laboratory"/>
            <person name="Van Ingen-Buijs V.A."/>
            <person name="Van Westerhoven A.C."/>
            <person name="Haridas S."/>
            <person name="Skiadas P."/>
            <person name="Martin F."/>
            <person name="Groenewald J.Z."/>
            <person name="Crous P.W."/>
            <person name="Seidl M.F."/>
        </authorList>
    </citation>
    <scope>NUCLEOTIDE SEQUENCE [LARGE SCALE GENOMIC DNA]</scope>
    <source>
        <strain evidence="2 3">CBS 122670</strain>
    </source>
</reference>
<comment type="caution">
    <text evidence="2">The sequence shown here is derived from an EMBL/GenBank/DDBJ whole genome shotgun (WGS) entry which is preliminary data.</text>
</comment>